<dbReference type="InterPro" id="IPR011990">
    <property type="entry name" value="TPR-like_helical_dom_sf"/>
</dbReference>
<reference evidence="8 9" key="1">
    <citation type="submission" date="2013-11" db="EMBL/GenBank/DDBJ databases">
        <title>Whole genome shotgun sequence of Vibrio halioticoli NBRC 102217.</title>
        <authorList>
            <person name="Isaki S."/>
            <person name="Kimura A."/>
            <person name="Ohji S."/>
            <person name="Hosoyama A."/>
            <person name="Fujita N."/>
            <person name="Hashimoto M."/>
            <person name="Hosoyama Y."/>
            <person name="Yamazoe A."/>
        </authorList>
    </citation>
    <scope>NUCLEOTIDE SEQUENCE [LARGE SCALE GENOMIC DNA]</scope>
    <source>
        <strain evidence="8 9">NBRC 102217</strain>
    </source>
</reference>
<accession>V5HI10</accession>
<evidence type="ECO:0000256" key="5">
    <source>
        <dbReference type="ARBA" id="ARBA00038253"/>
    </source>
</evidence>
<dbReference type="InterPro" id="IPR051476">
    <property type="entry name" value="Bac_ResReg_Asp_Phosphatase"/>
</dbReference>
<keyword evidence="6" id="KW-1133">Transmembrane helix</keyword>
<dbReference type="InterPro" id="IPR019734">
    <property type="entry name" value="TPR_rpt"/>
</dbReference>
<evidence type="ECO:0000256" key="2">
    <source>
        <dbReference type="ARBA" id="ARBA00022490"/>
    </source>
</evidence>
<proteinExistence type="inferred from homology"/>
<name>V5HI10_9VIBR</name>
<evidence type="ECO:0000313" key="9">
    <source>
        <dbReference type="Proteomes" id="UP000017800"/>
    </source>
</evidence>
<evidence type="ECO:0008006" key="10">
    <source>
        <dbReference type="Google" id="ProtNLM"/>
    </source>
</evidence>
<comment type="subcellular location">
    <subcellularLocation>
        <location evidence="1">Cytoplasm</location>
    </subcellularLocation>
</comment>
<dbReference type="Proteomes" id="UP000017800">
    <property type="component" value="Unassembled WGS sequence"/>
</dbReference>
<dbReference type="SMART" id="SM00028">
    <property type="entry name" value="TPR"/>
    <property type="match status" value="4"/>
</dbReference>
<organism evidence="8 9">
    <name type="scientific">Vibrio halioticoli NBRC 102217</name>
    <dbReference type="NCBI Taxonomy" id="1219072"/>
    <lineage>
        <taxon>Bacteria</taxon>
        <taxon>Pseudomonadati</taxon>
        <taxon>Pseudomonadota</taxon>
        <taxon>Gammaproteobacteria</taxon>
        <taxon>Vibrionales</taxon>
        <taxon>Vibrionaceae</taxon>
        <taxon>Vibrio</taxon>
    </lineage>
</organism>
<feature type="signal peptide" evidence="7">
    <location>
        <begin position="1"/>
        <end position="26"/>
    </location>
</feature>
<dbReference type="EMBL" id="BAUJ01000014">
    <property type="protein sequence ID" value="GAD88980.1"/>
    <property type="molecule type" value="Genomic_DNA"/>
</dbReference>
<feature type="chain" id="PRO_5004735686" description="GGDEF domain-containing protein" evidence="7">
    <location>
        <begin position="27"/>
        <end position="768"/>
    </location>
</feature>
<keyword evidence="7" id="KW-0732">Signal</keyword>
<protein>
    <recommendedName>
        <fullName evidence="10">GGDEF domain-containing protein</fullName>
    </recommendedName>
</protein>
<evidence type="ECO:0000313" key="8">
    <source>
        <dbReference type="EMBL" id="GAD88980.1"/>
    </source>
</evidence>
<sequence length="768" mass="88775">MLRSLRFVPFALVVFALFSFSIPVTAHESSVYTPKTLLDARRLVKVTPLQSKNKAMRFLSDQNSPNYEENYSTNGVQRKVTPLAKASNQIHAYQTIGMADYILGNYRSSLASLDKSISIAMTKHLFVPEIESKILRVSLLWKMTRDFRKVEAPLNKIEEKLNTLHIKHEDKLRLEYWLSLAHAKIYSDSGKNEQAEASYLFAKDYAQNYGTYEDGLEASLRLGKHYLKAHHFNLALKELIESYWVAIGKDDAQYIARANHLLADLYLQCQIYDKAQEHLSQAASYYGHYEQSPMFATVLQKLADVYFIQGRYNLALVHYFNVLDLELAEKDISKIIDLRLKLTETYLNLYNFTLAKRYLNRATDLLEYTDIKVPKVKAILLTAKLDFLQKHPKEAEHQAKYALQQAKALNNSDIQLQTLSLLHLITKSTNNTKDSLNYLEEYNRLTALNLQDKEEQLSLSFLNQITSIEQSLHYQDQVNKFNNLNTDYSQTKTLTLALSVSCIVLFFLFVFNSRRLNRKHKLITELNKELYTHPRSGLRNMRMLSRKLPDSLNRSTTNYEQWRFGQLIDEPLNDRLKFSLIDIPMLSDIYTKHGYKAGRSEEKAFGEHIASLIPDEARLYHLSDRSFLYIEPNPEKLHQPKRLFEQFKNIIDSFETDFAVNRLFSLSLADYPFLPRAYTAINDEDLIDLLLLASDISNTLVRYEQQSQWVSFVAIPLAPAACFAQDDMRRSSLNAIQKGMIKVHTSGSEENLATVLSELPKHEQSEDQ</sequence>
<feature type="transmembrane region" description="Helical" evidence="6">
    <location>
        <begin position="493"/>
        <end position="511"/>
    </location>
</feature>
<dbReference type="SUPFAM" id="SSF48452">
    <property type="entry name" value="TPR-like"/>
    <property type="match status" value="1"/>
</dbReference>
<keyword evidence="3" id="KW-0677">Repeat</keyword>
<comment type="caution">
    <text evidence="8">The sequence shown here is derived from an EMBL/GenBank/DDBJ whole genome shotgun (WGS) entry which is preliminary data.</text>
</comment>
<keyword evidence="9" id="KW-1185">Reference proteome</keyword>
<keyword evidence="6" id="KW-0812">Transmembrane</keyword>
<dbReference type="PANTHER" id="PTHR46630">
    <property type="entry name" value="TETRATRICOPEPTIDE REPEAT PROTEIN 29"/>
    <property type="match status" value="1"/>
</dbReference>
<dbReference type="Gene3D" id="1.25.40.10">
    <property type="entry name" value="Tetratricopeptide repeat domain"/>
    <property type="match status" value="2"/>
</dbReference>
<evidence type="ECO:0000256" key="3">
    <source>
        <dbReference type="ARBA" id="ARBA00022737"/>
    </source>
</evidence>
<keyword evidence="6" id="KW-0472">Membrane</keyword>
<dbReference type="GO" id="GO:0005737">
    <property type="term" value="C:cytoplasm"/>
    <property type="evidence" value="ECO:0007669"/>
    <property type="project" value="UniProtKB-SubCell"/>
</dbReference>
<dbReference type="RefSeq" id="WP_023403356.1">
    <property type="nucleotide sequence ID" value="NZ_BAUJ01000014.1"/>
</dbReference>
<dbReference type="PANTHER" id="PTHR46630:SF1">
    <property type="entry name" value="TETRATRICOPEPTIDE REPEAT PROTEIN 29"/>
    <property type="match status" value="1"/>
</dbReference>
<evidence type="ECO:0000256" key="1">
    <source>
        <dbReference type="ARBA" id="ARBA00004496"/>
    </source>
</evidence>
<evidence type="ECO:0000256" key="4">
    <source>
        <dbReference type="ARBA" id="ARBA00022803"/>
    </source>
</evidence>
<dbReference type="AlphaFoldDB" id="V5HI10"/>
<evidence type="ECO:0000256" key="7">
    <source>
        <dbReference type="SAM" id="SignalP"/>
    </source>
</evidence>
<keyword evidence="2" id="KW-0963">Cytoplasm</keyword>
<evidence type="ECO:0000256" key="6">
    <source>
        <dbReference type="SAM" id="Phobius"/>
    </source>
</evidence>
<comment type="similarity">
    <text evidence="5">Belongs to the Rap family.</text>
</comment>
<dbReference type="OrthoDB" id="5900357at2"/>
<keyword evidence="4" id="KW-0802">TPR repeat</keyword>
<gene>
    <name evidence="8" type="ORF">VHA01S_014_00050</name>
</gene>
<dbReference type="eggNOG" id="COG0457">
    <property type="taxonomic scope" value="Bacteria"/>
</dbReference>